<comment type="similarity">
    <text evidence="3">Belongs to the borealin family.</text>
</comment>
<dbReference type="GO" id="GO:0005634">
    <property type="term" value="C:nucleus"/>
    <property type="evidence" value="ECO:0007669"/>
    <property type="project" value="UniProtKB-SubCell"/>
</dbReference>
<protein>
    <recommendedName>
        <fullName evidence="10">Borealin C-terminal domain-containing protein</fullName>
    </recommendedName>
</protein>
<dbReference type="InterPro" id="IPR046466">
    <property type="entry name" value="Borealin_C"/>
</dbReference>
<keyword evidence="5" id="KW-0132">Cell division</keyword>
<feature type="domain" description="Borealin C-terminal" evidence="10">
    <location>
        <begin position="189"/>
        <end position="239"/>
    </location>
</feature>
<evidence type="ECO:0000256" key="4">
    <source>
        <dbReference type="ARBA" id="ARBA00022454"/>
    </source>
</evidence>
<comment type="subcellular location">
    <subcellularLocation>
        <location evidence="2">Chromosome</location>
        <location evidence="2">Centromere</location>
    </subcellularLocation>
    <subcellularLocation>
        <location evidence="1">Nucleus</location>
    </subcellularLocation>
</comment>
<accession>A0A8C4Q5Z0</accession>
<evidence type="ECO:0000256" key="5">
    <source>
        <dbReference type="ARBA" id="ARBA00022618"/>
    </source>
</evidence>
<reference evidence="11" key="2">
    <citation type="submission" date="2025-09" db="UniProtKB">
        <authorList>
            <consortium name="Ensembl"/>
        </authorList>
    </citation>
    <scope>IDENTIFICATION</scope>
</reference>
<evidence type="ECO:0000256" key="2">
    <source>
        <dbReference type="ARBA" id="ARBA00004584"/>
    </source>
</evidence>
<evidence type="ECO:0000259" key="10">
    <source>
        <dbReference type="Pfam" id="PF10512"/>
    </source>
</evidence>
<evidence type="ECO:0000313" key="12">
    <source>
        <dbReference type="Proteomes" id="UP000694388"/>
    </source>
</evidence>
<name>A0A8C4Q5Z0_EPTBU</name>
<dbReference type="GO" id="GO:0051233">
    <property type="term" value="C:spindle midzone"/>
    <property type="evidence" value="ECO:0007669"/>
    <property type="project" value="TreeGrafter"/>
</dbReference>
<keyword evidence="7" id="KW-0539">Nucleus</keyword>
<evidence type="ECO:0000256" key="3">
    <source>
        <dbReference type="ARBA" id="ARBA00009914"/>
    </source>
</evidence>
<dbReference type="Proteomes" id="UP000694388">
    <property type="component" value="Unplaced"/>
</dbReference>
<evidence type="ECO:0000256" key="6">
    <source>
        <dbReference type="ARBA" id="ARBA00022776"/>
    </source>
</evidence>
<keyword evidence="6" id="KW-0498">Mitosis</keyword>
<evidence type="ECO:0000256" key="8">
    <source>
        <dbReference type="ARBA" id="ARBA00023306"/>
    </source>
</evidence>
<sequence length="259" mass="29631">MIFIWEEAISHRGAHYIVMAPRRRTTRKSEQKTATRLKKEENMKFHNFLKDFDDQVLVHSQKMDMDIDLCMEQCNLIYNELLISVSKGLLKMKVVDLERKLCGNEDTDKQGADEVSQYSTDIEQLEDAAGLETRMTKMTPSSKAATNGKLPAERVTKASKKQNMLKPGTTSISSEREEVLQTKKRACKKMMDYSCTTPLLQQINVPWPAETPGLRKARRGEKLFTFSINGSPVVTAQHFVNMHAGFVVLHCHILYRLHL</sequence>
<keyword evidence="12" id="KW-1185">Reference proteome</keyword>
<dbReference type="GO" id="GO:0032133">
    <property type="term" value="C:chromosome passenger complex"/>
    <property type="evidence" value="ECO:0007669"/>
    <property type="project" value="TreeGrafter"/>
</dbReference>
<dbReference type="GO" id="GO:0051301">
    <property type="term" value="P:cell division"/>
    <property type="evidence" value="ECO:0007669"/>
    <property type="project" value="UniProtKB-KW"/>
</dbReference>
<organism evidence="11 12">
    <name type="scientific">Eptatretus burgeri</name>
    <name type="common">Inshore hagfish</name>
    <dbReference type="NCBI Taxonomy" id="7764"/>
    <lineage>
        <taxon>Eukaryota</taxon>
        <taxon>Metazoa</taxon>
        <taxon>Chordata</taxon>
        <taxon>Craniata</taxon>
        <taxon>Vertebrata</taxon>
        <taxon>Cyclostomata</taxon>
        <taxon>Myxini</taxon>
        <taxon>Myxiniformes</taxon>
        <taxon>Myxinidae</taxon>
        <taxon>Eptatretinae</taxon>
        <taxon>Eptatretus</taxon>
    </lineage>
</organism>
<evidence type="ECO:0000256" key="1">
    <source>
        <dbReference type="ARBA" id="ARBA00004123"/>
    </source>
</evidence>
<dbReference type="AlphaFoldDB" id="A0A8C4Q5Z0"/>
<dbReference type="InterPro" id="IPR018867">
    <property type="entry name" value="Cell_div_borealin"/>
</dbReference>
<evidence type="ECO:0000313" key="11">
    <source>
        <dbReference type="Ensembl" id="ENSEBUP00000010534.1"/>
    </source>
</evidence>
<dbReference type="Pfam" id="PF10512">
    <property type="entry name" value="Borealin"/>
    <property type="match status" value="1"/>
</dbReference>
<dbReference type="PANTHER" id="PTHR16040:SF7">
    <property type="entry name" value="AUSTRALIN, ISOFORM A-RELATED"/>
    <property type="match status" value="1"/>
</dbReference>
<evidence type="ECO:0000256" key="7">
    <source>
        <dbReference type="ARBA" id="ARBA00023242"/>
    </source>
</evidence>
<keyword evidence="9" id="KW-0137">Centromere</keyword>
<keyword evidence="8" id="KW-0131">Cell cycle</keyword>
<dbReference type="GO" id="GO:0000775">
    <property type="term" value="C:chromosome, centromeric region"/>
    <property type="evidence" value="ECO:0007669"/>
    <property type="project" value="UniProtKB-SubCell"/>
</dbReference>
<dbReference type="Ensembl" id="ENSEBUT00000011083.1">
    <property type="protein sequence ID" value="ENSEBUP00000010534.1"/>
    <property type="gene ID" value="ENSEBUG00000006743.1"/>
</dbReference>
<dbReference type="GO" id="GO:0000070">
    <property type="term" value="P:mitotic sister chromatid segregation"/>
    <property type="evidence" value="ECO:0007669"/>
    <property type="project" value="TreeGrafter"/>
</dbReference>
<reference evidence="11" key="1">
    <citation type="submission" date="2025-08" db="UniProtKB">
        <authorList>
            <consortium name="Ensembl"/>
        </authorList>
    </citation>
    <scope>IDENTIFICATION</scope>
</reference>
<evidence type="ECO:0000256" key="9">
    <source>
        <dbReference type="ARBA" id="ARBA00023328"/>
    </source>
</evidence>
<keyword evidence="4" id="KW-0158">Chromosome</keyword>
<proteinExistence type="inferred from homology"/>
<dbReference type="PANTHER" id="PTHR16040">
    <property type="entry name" value="AUSTRALIN, ISOFORM A-RELATED"/>
    <property type="match status" value="1"/>
</dbReference>